<gene>
    <name evidence="1" type="ORF">EVAR_52209_1</name>
</gene>
<dbReference type="EMBL" id="BGZK01001543">
    <property type="protein sequence ID" value="GBP82006.1"/>
    <property type="molecule type" value="Genomic_DNA"/>
</dbReference>
<name>A0A4C1Z091_EUMVA</name>
<proteinExistence type="predicted"/>
<dbReference type="AlphaFoldDB" id="A0A4C1Z091"/>
<reference evidence="1 2" key="1">
    <citation type="journal article" date="2019" name="Commun. Biol.">
        <title>The bagworm genome reveals a unique fibroin gene that provides high tensile strength.</title>
        <authorList>
            <person name="Kono N."/>
            <person name="Nakamura H."/>
            <person name="Ohtoshi R."/>
            <person name="Tomita M."/>
            <person name="Numata K."/>
            <person name="Arakawa K."/>
        </authorList>
    </citation>
    <scope>NUCLEOTIDE SEQUENCE [LARGE SCALE GENOMIC DNA]</scope>
</reference>
<comment type="caution">
    <text evidence="1">The sequence shown here is derived from an EMBL/GenBank/DDBJ whole genome shotgun (WGS) entry which is preliminary data.</text>
</comment>
<keyword evidence="2" id="KW-1185">Reference proteome</keyword>
<sequence length="135" mass="15432">MALYVKTISHFSVEFFLNFLCYKPHGARDLSNECKTVEIDRSETAAPRRPARADLRRNSLIGFKSGFLRVLRGPQWYAAAPDKLGSIPWVIILRTDKIRKQCKDISPTWSGVARRVAVALPRSRPARRPLSLRVR</sequence>
<evidence type="ECO:0000313" key="1">
    <source>
        <dbReference type="EMBL" id="GBP82006.1"/>
    </source>
</evidence>
<protein>
    <submittedName>
        <fullName evidence="1">Uncharacterized protein</fullName>
    </submittedName>
</protein>
<evidence type="ECO:0000313" key="2">
    <source>
        <dbReference type="Proteomes" id="UP000299102"/>
    </source>
</evidence>
<accession>A0A4C1Z091</accession>
<organism evidence="1 2">
    <name type="scientific">Eumeta variegata</name>
    <name type="common">Bagworm moth</name>
    <name type="synonym">Eumeta japonica</name>
    <dbReference type="NCBI Taxonomy" id="151549"/>
    <lineage>
        <taxon>Eukaryota</taxon>
        <taxon>Metazoa</taxon>
        <taxon>Ecdysozoa</taxon>
        <taxon>Arthropoda</taxon>
        <taxon>Hexapoda</taxon>
        <taxon>Insecta</taxon>
        <taxon>Pterygota</taxon>
        <taxon>Neoptera</taxon>
        <taxon>Endopterygota</taxon>
        <taxon>Lepidoptera</taxon>
        <taxon>Glossata</taxon>
        <taxon>Ditrysia</taxon>
        <taxon>Tineoidea</taxon>
        <taxon>Psychidae</taxon>
        <taxon>Oiketicinae</taxon>
        <taxon>Eumeta</taxon>
    </lineage>
</organism>
<dbReference type="Proteomes" id="UP000299102">
    <property type="component" value="Unassembled WGS sequence"/>
</dbReference>